<feature type="domain" description="DNA ligase D 3'-phosphoesterase" evidence="2">
    <location>
        <begin position="144"/>
        <end position="229"/>
    </location>
</feature>
<evidence type="ECO:0000313" key="3">
    <source>
        <dbReference type="EMBL" id="OQD73647.1"/>
    </source>
</evidence>
<accession>A0A1V6PA54</accession>
<dbReference type="Proteomes" id="UP000191522">
    <property type="component" value="Unassembled WGS sequence"/>
</dbReference>
<dbReference type="OrthoDB" id="2588098at2759"/>
<protein>
    <recommendedName>
        <fullName evidence="2">DNA ligase D 3'-phosphoesterase domain-containing protein</fullName>
    </recommendedName>
</protein>
<feature type="region of interest" description="Disordered" evidence="1">
    <location>
        <begin position="241"/>
        <end position="305"/>
    </location>
</feature>
<evidence type="ECO:0000256" key="1">
    <source>
        <dbReference type="SAM" id="MobiDB-lite"/>
    </source>
</evidence>
<evidence type="ECO:0000313" key="4">
    <source>
        <dbReference type="Proteomes" id="UP000191522"/>
    </source>
</evidence>
<comment type="caution">
    <text evidence="3">The sequence shown here is derived from an EMBL/GenBank/DDBJ whole genome shotgun (WGS) entry which is preliminary data.</text>
</comment>
<name>A0A1V6PA54_PENDC</name>
<feature type="compositionally biased region" description="Low complexity" evidence="1">
    <location>
        <begin position="263"/>
        <end position="276"/>
    </location>
</feature>
<keyword evidence="4" id="KW-1185">Reference proteome</keyword>
<proteinExistence type="predicted"/>
<dbReference type="AlphaFoldDB" id="A0A1V6PA54"/>
<dbReference type="Pfam" id="PF13298">
    <property type="entry name" value="LigD_N"/>
    <property type="match status" value="1"/>
</dbReference>
<dbReference type="InterPro" id="IPR014144">
    <property type="entry name" value="LigD_PE_domain"/>
</dbReference>
<evidence type="ECO:0000259" key="2">
    <source>
        <dbReference type="Pfam" id="PF13298"/>
    </source>
</evidence>
<organism evidence="3 4">
    <name type="scientific">Penicillium decumbens</name>
    <dbReference type="NCBI Taxonomy" id="69771"/>
    <lineage>
        <taxon>Eukaryota</taxon>
        <taxon>Fungi</taxon>
        <taxon>Dikarya</taxon>
        <taxon>Ascomycota</taxon>
        <taxon>Pezizomycotina</taxon>
        <taxon>Eurotiomycetes</taxon>
        <taxon>Eurotiomycetidae</taxon>
        <taxon>Eurotiales</taxon>
        <taxon>Aspergillaceae</taxon>
        <taxon>Penicillium</taxon>
    </lineage>
</organism>
<reference evidence="4" key="1">
    <citation type="journal article" date="2017" name="Nat. Microbiol.">
        <title>Global analysis of biosynthetic gene clusters reveals vast potential of secondary metabolite production in Penicillium species.</title>
        <authorList>
            <person name="Nielsen J.C."/>
            <person name="Grijseels S."/>
            <person name="Prigent S."/>
            <person name="Ji B."/>
            <person name="Dainat J."/>
            <person name="Nielsen K.F."/>
            <person name="Frisvad J.C."/>
            <person name="Workman M."/>
            <person name="Nielsen J."/>
        </authorList>
    </citation>
    <scope>NUCLEOTIDE SEQUENCE [LARGE SCALE GENOMIC DNA]</scope>
    <source>
        <strain evidence="4">IBT 11843</strain>
    </source>
</reference>
<gene>
    <name evidence="3" type="ORF">PENDEC_c014G05393</name>
</gene>
<dbReference type="PANTHER" id="PTHR39465">
    <property type="entry name" value="DNA LIGASE D, 3'-PHOSPHOESTERASE DOMAIN"/>
    <property type="match status" value="1"/>
</dbReference>
<dbReference type="PANTHER" id="PTHR39465:SF1">
    <property type="entry name" value="DNA LIGASE D 3'-PHOSPHOESTERASE DOMAIN-CONTAINING PROTEIN"/>
    <property type="match status" value="1"/>
</dbReference>
<feature type="compositionally biased region" description="Polar residues" evidence="1">
    <location>
        <begin position="7"/>
        <end position="17"/>
    </location>
</feature>
<dbReference type="EMBL" id="MDYL01000014">
    <property type="protein sequence ID" value="OQD73647.1"/>
    <property type="molecule type" value="Genomic_DNA"/>
</dbReference>
<feature type="region of interest" description="Disordered" evidence="1">
    <location>
        <begin position="1"/>
        <end position="61"/>
    </location>
</feature>
<sequence>MKRSRSFETPQLHANSDSEAEQKVPALASLKASVSPPQRRAVLANEPAPKEPAPGPQHDASQSLATIEAGQVNVTDHLGIFSARLKECARPSESPLSPRLPMDEWTDLYRRNVHPEGRHFVIHQHDHPIAGPHYDLRLQFSETSSNHLIETASDQTGSLIIWDTGEYEILPYQRDQSLPETDDSRSEDSDIAIAPEEQVPNSLKLHEAFKNGKIRVRLHGTRLPKGYTLLLRMDRKTDYARPIRLGPKRRRRGPELEHAARAPSTSDSDSDSYPSPEQHSSRDSTRPHSSPAIKTPNADKESHSNDDVDVDIAIQKNNAYPGSTNTIGSIHQRRWYLSLDRESSGFEPVQRVNNRKKKTWVRKGQEEFLGFDPFYVRGPDVERSVVTGRLASDVLSDEGVQGFRRRKGWRPVLN</sequence>
<dbReference type="OMA" id="SIHQRKW"/>